<comment type="caution">
    <text evidence="5">The sequence shown here is derived from an EMBL/GenBank/DDBJ whole genome shotgun (WGS) entry which is preliminary data.</text>
</comment>
<feature type="site" description="Important for substrate specificity" evidence="4">
    <location>
        <position position="160"/>
    </location>
</feature>
<dbReference type="CDD" id="cd00555">
    <property type="entry name" value="Maf"/>
    <property type="match status" value="1"/>
</dbReference>
<comment type="catalytic activity">
    <reaction evidence="4">
        <text>dTTP + H2O = dTMP + diphosphate + H(+)</text>
        <dbReference type="Rhea" id="RHEA:28534"/>
        <dbReference type="ChEBI" id="CHEBI:15377"/>
        <dbReference type="ChEBI" id="CHEBI:15378"/>
        <dbReference type="ChEBI" id="CHEBI:33019"/>
        <dbReference type="ChEBI" id="CHEBI:37568"/>
        <dbReference type="ChEBI" id="CHEBI:63528"/>
        <dbReference type="EC" id="3.6.1.9"/>
    </reaction>
</comment>
<sequence length="194" mass="20590">MSKPSGRVPLVLASASPRRIDLLRQIGLEPAAIDPADIDETPGRDELPPRLAERLAEAKARAVAGRHPGCFVLAADTVVACGRRALPKAEDVATARRCLDLLSGRRHRVLGGVCLIGPDGRVGRRLVTTTVTFKRLTAEETAAYLDSGEWHGKAGGYAIQGRAARFVRALSGSYSNVVGLPLYETASLLDGQGN</sequence>
<keyword evidence="3 4" id="KW-0546">Nucleotide metabolism</keyword>
<dbReference type="PANTHER" id="PTHR43213">
    <property type="entry name" value="BIFUNCTIONAL DTTP/UTP PYROPHOSPHATASE/METHYLTRANSFERASE PROTEIN-RELATED"/>
    <property type="match status" value="1"/>
</dbReference>
<dbReference type="NCBIfam" id="TIGR00172">
    <property type="entry name" value="maf"/>
    <property type="match status" value="1"/>
</dbReference>
<dbReference type="SUPFAM" id="SSF52972">
    <property type="entry name" value="ITPase-like"/>
    <property type="match status" value="1"/>
</dbReference>
<comment type="cofactor">
    <cofactor evidence="1 4">
        <name>a divalent metal cation</name>
        <dbReference type="ChEBI" id="CHEBI:60240"/>
    </cofactor>
</comment>
<accession>A0ABW5C937</accession>
<dbReference type="HAMAP" id="MF_00528">
    <property type="entry name" value="Maf"/>
    <property type="match status" value="1"/>
</dbReference>
<dbReference type="EMBL" id="JBHUIY010000008">
    <property type="protein sequence ID" value="MFD2233332.1"/>
    <property type="molecule type" value="Genomic_DNA"/>
</dbReference>
<keyword evidence="2 4" id="KW-0378">Hydrolase</keyword>
<dbReference type="PIRSF" id="PIRSF006305">
    <property type="entry name" value="Maf"/>
    <property type="match status" value="1"/>
</dbReference>
<evidence type="ECO:0000313" key="5">
    <source>
        <dbReference type="EMBL" id="MFD2233332.1"/>
    </source>
</evidence>
<dbReference type="PANTHER" id="PTHR43213:SF5">
    <property type="entry name" value="BIFUNCTIONAL DTTP_UTP PYROPHOSPHATASE_METHYLTRANSFERASE PROTEIN-RELATED"/>
    <property type="match status" value="1"/>
</dbReference>
<evidence type="ECO:0000256" key="1">
    <source>
        <dbReference type="ARBA" id="ARBA00001968"/>
    </source>
</evidence>
<comment type="caution">
    <text evidence="4">Lacks conserved residue(s) required for the propagation of feature annotation.</text>
</comment>
<dbReference type="InterPro" id="IPR029001">
    <property type="entry name" value="ITPase-like_fam"/>
</dbReference>
<dbReference type="Pfam" id="PF02545">
    <property type="entry name" value="Maf"/>
    <property type="match status" value="1"/>
</dbReference>
<dbReference type="Gene3D" id="3.90.950.10">
    <property type="match status" value="1"/>
</dbReference>
<comment type="function">
    <text evidence="4">Nucleoside triphosphate pyrophosphatase that hydrolyzes dTTP and UTP. May have a dual role in cell division arrest and in preventing the incorporation of modified nucleotides into cellular nucleic acids.</text>
</comment>
<comment type="subcellular location">
    <subcellularLocation>
        <location evidence="4">Cytoplasm</location>
    </subcellularLocation>
</comment>
<evidence type="ECO:0000256" key="4">
    <source>
        <dbReference type="HAMAP-Rule" id="MF_00528"/>
    </source>
</evidence>
<feature type="site" description="Important for substrate specificity" evidence="4">
    <location>
        <position position="77"/>
    </location>
</feature>
<keyword evidence="6" id="KW-1185">Reference proteome</keyword>
<organism evidence="5 6">
    <name type="scientific">Phaeospirillum tilakii</name>
    <dbReference type="NCBI Taxonomy" id="741673"/>
    <lineage>
        <taxon>Bacteria</taxon>
        <taxon>Pseudomonadati</taxon>
        <taxon>Pseudomonadota</taxon>
        <taxon>Alphaproteobacteria</taxon>
        <taxon>Rhodospirillales</taxon>
        <taxon>Rhodospirillaceae</taxon>
        <taxon>Phaeospirillum</taxon>
    </lineage>
</organism>
<reference evidence="6" key="1">
    <citation type="journal article" date="2019" name="Int. J. Syst. Evol. Microbiol.">
        <title>The Global Catalogue of Microorganisms (GCM) 10K type strain sequencing project: providing services to taxonomists for standard genome sequencing and annotation.</title>
        <authorList>
            <consortium name="The Broad Institute Genomics Platform"/>
            <consortium name="The Broad Institute Genome Sequencing Center for Infectious Disease"/>
            <person name="Wu L."/>
            <person name="Ma J."/>
        </authorList>
    </citation>
    <scope>NUCLEOTIDE SEQUENCE [LARGE SCALE GENOMIC DNA]</scope>
    <source>
        <strain evidence="6">KCTC 15012</strain>
    </source>
</reference>
<proteinExistence type="inferred from homology"/>
<dbReference type="RefSeq" id="WP_377315109.1">
    <property type="nucleotide sequence ID" value="NZ_JBHUIY010000008.1"/>
</dbReference>
<dbReference type="Proteomes" id="UP001597296">
    <property type="component" value="Unassembled WGS sequence"/>
</dbReference>
<evidence type="ECO:0000313" key="6">
    <source>
        <dbReference type="Proteomes" id="UP001597296"/>
    </source>
</evidence>
<feature type="active site" description="Proton acceptor" evidence="4">
    <location>
        <position position="76"/>
    </location>
</feature>
<gene>
    <name evidence="5" type="ORF">ACFSNB_05900</name>
</gene>
<feature type="site" description="Important for substrate specificity" evidence="4">
    <location>
        <position position="18"/>
    </location>
</feature>
<keyword evidence="4" id="KW-0963">Cytoplasm</keyword>
<dbReference type="GO" id="GO:0016787">
    <property type="term" value="F:hydrolase activity"/>
    <property type="evidence" value="ECO:0007669"/>
    <property type="project" value="UniProtKB-KW"/>
</dbReference>
<protein>
    <recommendedName>
        <fullName evidence="4">dTTP/UTP pyrophosphatase</fullName>
        <shortName evidence="4">dTTPase/UTPase</shortName>
        <ecNumber evidence="4">3.6.1.9</ecNumber>
    </recommendedName>
    <alternativeName>
        <fullName evidence="4">Nucleoside triphosphate pyrophosphatase</fullName>
    </alternativeName>
    <alternativeName>
        <fullName evidence="4">Nucleotide pyrophosphatase</fullName>
        <shortName evidence="4">Nucleotide PPase</shortName>
    </alternativeName>
</protein>
<name>A0ABW5C937_9PROT</name>
<evidence type="ECO:0000256" key="2">
    <source>
        <dbReference type="ARBA" id="ARBA00022801"/>
    </source>
</evidence>
<evidence type="ECO:0000256" key="3">
    <source>
        <dbReference type="ARBA" id="ARBA00023080"/>
    </source>
</evidence>
<dbReference type="EC" id="3.6.1.9" evidence="4"/>
<dbReference type="InterPro" id="IPR003697">
    <property type="entry name" value="Maf-like"/>
</dbReference>
<comment type="catalytic activity">
    <reaction evidence="4">
        <text>UTP + H2O = UMP + diphosphate + H(+)</text>
        <dbReference type="Rhea" id="RHEA:29395"/>
        <dbReference type="ChEBI" id="CHEBI:15377"/>
        <dbReference type="ChEBI" id="CHEBI:15378"/>
        <dbReference type="ChEBI" id="CHEBI:33019"/>
        <dbReference type="ChEBI" id="CHEBI:46398"/>
        <dbReference type="ChEBI" id="CHEBI:57865"/>
        <dbReference type="EC" id="3.6.1.9"/>
    </reaction>
</comment>
<comment type="similarity">
    <text evidence="4">Belongs to the Maf family. YhdE subfamily.</text>
</comment>